<feature type="site" description="Important for catalytic activity" evidence="8">
    <location>
        <position position="244"/>
    </location>
</feature>
<evidence type="ECO:0000259" key="9">
    <source>
        <dbReference type="Pfam" id="PF03372"/>
    </source>
</evidence>
<dbReference type="InterPro" id="IPR005135">
    <property type="entry name" value="Endo/exonuclease/phosphatase"/>
</dbReference>
<evidence type="ECO:0000256" key="6">
    <source>
        <dbReference type="PIRSR" id="PIRSR604808-1"/>
    </source>
</evidence>
<name>A0A063Y197_9GAMM</name>
<evidence type="ECO:0000256" key="5">
    <source>
        <dbReference type="ARBA" id="ARBA00022842"/>
    </source>
</evidence>
<keyword evidence="7" id="KW-0464">Manganese</keyword>
<dbReference type="Gene3D" id="3.60.10.10">
    <property type="entry name" value="Endonuclease/exonuclease/phosphatase"/>
    <property type="match status" value="1"/>
</dbReference>
<evidence type="ECO:0000256" key="4">
    <source>
        <dbReference type="ARBA" id="ARBA00022801"/>
    </source>
</evidence>
<accession>A0A063Y197</accession>
<dbReference type="SUPFAM" id="SSF56219">
    <property type="entry name" value="DNase I-like"/>
    <property type="match status" value="1"/>
</dbReference>
<feature type="domain" description="Endonuclease/exonuclease/phosphatase" evidence="9">
    <location>
        <begin position="16"/>
        <end position="274"/>
    </location>
</feature>
<feature type="active site" description="Proton acceptor" evidence="6">
    <location>
        <position position="274"/>
    </location>
</feature>
<organism evidence="10 11">
    <name type="scientific">Nitrincola lacisaponensis</name>
    <dbReference type="NCBI Taxonomy" id="267850"/>
    <lineage>
        <taxon>Bacteria</taxon>
        <taxon>Pseudomonadati</taxon>
        <taxon>Pseudomonadota</taxon>
        <taxon>Gammaproteobacteria</taxon>
        <taxon>Oceanospirillales</taxon>
        <taxon>Oceanospirillaceae</taxon>
        <taxon>Nitrincola</taxon>
    </lineage>
</organism>
<dbReference type="InterPro" id="IPR037493">
    <property type="entry name" value="ExoIII-like"/>
</dbReference>
<comment type="cofactor">
    <cofactor evidence="7">
        <name>Mg(2+)</name>
        <dbReference type="ChEBI" id="CHEBI:18420"/>
    </cofactor>
    <cofactor evidence="7">
        <name>Mn(2+)</name>
        <dbReference type="ChEBI" id="CHEBI:29035"/>
    </cofactor>
    <text evidence="7">Probably binds two magnesium or manganese ions per subunit.</text>
</comment>
<dbReference type="NCBIfam" id="TIGR00195">
    <property type="entry name" value="exoDNase_III"/>
    <property type="match status" value="1"/>
</dbReference>
<dbReference type="GO" id="GO:0003677">
    <property type="term" value="F:DNA binding"/>
    <property type="evidence" value="ECO:0007669"/>
    <property type="project" value="InterPro"/>
</dbReference>
<sequence length="283" mass="32400">MGIHSDDPERTPMKLVSFNTNSIRMRMHQLEALIQAHQPDVIGIQETKVTDDAFPLAEIEALGYHAYFHGQKTHYGVCLLSKTPALSIQKGFPDDDDTAQKRLIIGEFLSESGKRYTLINGYFPQGENIAHEVKFPAKRKFYADLLTLLETSYSADQALVVMGDLNISAEDIDIGIGEPNRLRWLKTGKTSFQPEEREWLSRLHQWGLIDSYRKLYPHKDDKFSWFDYRSKGFEDEPKRGLRIDAILTTRTLADCCTGSDIDYDIRGMTKPSDHAPVWSSFDY</sequence>
<dbReference type="PROSITE" id="PS00727">
    <property type="entry name" value="AP_NUCLEASE_F1_2"/>
    <property type="match status" value="1"/>
</dbReference>
<feature type="binding site" evidence="7">
    <location>
        <position position="273"/>
    </location>
    <ligand>
        <name>Mg(2+)</name>
        <dbReference type="ChEBI" id="CHEBI:18420"/>
        <label>1</label>
    </ligand>
</feature>
<dbReference type="PANTHER" id="PTHR43250">
    <property type="entry name" value="EXODEOXYRIBONUCLEASE III"/>
    <property type="match status" value="1"/>
</dbReference>
<keyword evidence="11" id="KW-1185">Reference proteome</keyword>
<keyword evidence="5 7" id="KW-0460">Magnesium</keyword>
<dbReference type="EMBL" id="JMSZ01000042">
    <property type="protein sequence ID" value="KDE38531.1"/>
    <property type="molecule type" value="Genomic_DNA"/>
</dbReference>
<evidence type="ECO:0000256" key="1">
    <source>
        <dbReference type="ARBA" id="ARBA00001936"/>
    </source>
</evidence>
<feature type="site" description="Interaction with DNA substrate" evidence="8">
    <location>
        <position position="274"/>
    </location>
</feature>
<proteinExistence type="inferred from homology"/>
<gene>
    <name evidence="10" type="ORF">ADINL_2986</name>
</gene>
<feature type="binding site" evidence="7">
    <location>
        <position position="274"/>
    </location>
    <ligand>
        <name>Mg(2+)</name>
        <dbReference type="ChEBI" id="CHEBI:18420"/>
        <label>1</label>
    </ligand>
</feature>
<dbReference type="PANTHER" id="PTHR43250:SF2">
    <property type="entry name" value="EXODEOXYRIBONUCLEASE III"/>
    <property type="match status" value="1"/>
</dbReference>
<feature type="site" description="Transition state stabilizer" evidence="8">
    <location>
        <position position="166"/>
    </location>
</feature>
<dbReference type="NCBIfam" id="TIGR00633">
    <property type="entry name" value="xth"/>
    <property type="match status" value="1"/>
</dbReference>
<protein>
    <submittedName>
        <fullName evidence="10">Exodeoxyribonuclease III</fullName>
        <ecNumber evidence="10">3.1.11.2</ecNumber>
    </submittedName>
</protein>
<evidence type="ECO:0000313" key="10">
    <source>
        <dbReference type="EMBL" id="KDE38531.1"/>
    </source>
</evidence>
<feature type="binding site" evidence="7">
    <location>
        <position position="164"/>
    </location>
    <ligand>
        <name>Mg(2+)</name>
        <dbReference type="ChEBI" id="CHEBI:18420"/>
        <label>1</label>
    </ligand>
</feature>
<dbReference type="PATRIC" id="fig|267850.7.peg.2937"/>
<evidence type="ECO:0000256" key="2">
    <source>
        <dbReference type="ARBA" id="ARBA00007092"/>
    </source>
</evidence>
<dbReference type="InterPro" id="IPR020848">
    <property type="entry name" value="AP_endonuclease_F1_CS"/>
</dbReference>
<evidence type="ECO:0000256" key="8">
    <source>
        <dbReference type="PIRSR" id="PIRSR604808-3"/>
    </source>
</evidence>
<dbReference type="InterPro" id="IPR004808">
    <property type="entry name" value="AP_endonuc_1"/>
</dbReference>
<dbReference type="GO" id="GO:0004519">
    <property type="term" value="F:endonuclease activity"/>
    <property type="evidence" value="ECO:0007669"/>
    <property type="project" value="InterPro"/>
</dbReference>
<dbReference type="CDD" id="cd09086">
    <property type="entry name" value="ExoIII-like_AP-endo"/>
    <property type="match status" value="1"/>
</dbReference>
<feature type="binding site" evidence="7">
    <location>
        <position position="46"/>
    </location>
    <ligand>
        <name>Mg(2+)</name>
        <dbReference type="ChEBI" id="CHEBI:18420"/>
        <label>1</label>
    </ligand>
</feature>
<dbReference type="NCBIfam" id="NF008733">
    <property type="entry name" value="PRK11756.1"/>
    <property type="match status" value="1"/>
</dbReference>
<dbReference type="EC" id="3.1.11.2" evidence="10"/>
<evidence type="ECO:0000256" key="7">
    <source>
        <dbReference type="PIRSR" id="PIRSR604808-2"/>
    </source>
</evidence>
<evidence type="ECO:0000313" key="11">
    <source>
        <dbReference type="Proteomes" id="UP000027318"/>
    </source>
</evidence>
<dbReference type="PROSITE" id="PS00726">
    <property type="entry name" value="AP_NUCLEASE_F1_1"/>
    <property type="match status" value="1"/>
</dbReference>
<comment type="caution">
    <text evidence="10">The sequence shown here is derived from an EMBL/GenBank/DDBJ whole genome shotgun (WGS) entry which is preliminary data.</text>
</comment>
<keyword evidence="3 7" id="KW-0479">Metal-binding</keyword>
<reference evidence="10 11" key="1">
    <citation type="journal article" date="2005" name="Int. J. Syst. Evol. Microbiol.">
        <title>Nitrincola lacisaponensis gen. nov., sp. nov., a novel alkaliphilic bacterium isolated from an alkaline, saline lake.</title>
        <authorList>
            <person name="Dimitriu P.A."/>
            <person name="Shukla S.K."/>
            <person name="Conradt J."/>
            <person name="Marquez M.C."/>
            <person name="Ventosa A."/>
            <person name="Maglia A."/>
            <person name="Peyton B.M."/>
            <person name="Pinkart H.C."/>
            <person name="Mormile M.R."/>
        </authorList>
    </citation>
    <scope>NUCLEOTIDE SEQUENCE [LARGE SCALE GENOMIC DNA]</scope>
    <source>
        <strain evidence="10 11">4CA</strain>
    </source>
</reference>
<dbReference type="Proteomes" id="UP000027318">
    <property type="component" value="Unassembled WGS sequence"/>
</dbReference>
<feature type="active site" description="Proton donor/acceptor" evidence="6">
    <location>
        <position position="164"/>
    </location>
</feature>
<dbReference type="AlphaFoldDB" id="A0A063Y197"/>
<evidence type="ECO:0000256" key="3">
    <source>
        <dbReference type="ARBA" id="ARBA00022723"/>
    </source>
</evidence>
<dbReference type="GO" id="GO:0006281">
    <property type="term" value="P:DNA repair"/>
    <property type="evidence" value="ECO:0007669"/>
    <property type="project" value="InterPro"/>
</dbReference>
<dbReference type="GO" id="GO:0008311">
    <property type="term" value="F:double-stranded DNA 3'-5' DNA exonuclease activity"/>
    <property type="evidence" value="ECO:0007669"/>
    <property type="project" value="UniProtKB-EC"/>
</dbReference>
<feature type="binding site" evidence="7">
    <location>
        <position position="19"/>
    </location>
    <ligand>
        <name>Mg(2+)</name>
        <dbReference type="ChEBI" id="CHEBI:18420"/>
        <label>1</label>
    </ligand>
</feature>
<dbReference type="Pfam" id="PF03372">
    <property type="entry name" value="Exo_endo_phos"/>
    <property type="match status" value="1"/>
</dbReference>
<comment type="cofactor">
    <cofactor evidence="1">
        <name>Mn(2+)</name>
        <dbReference type="ChEBI" id="CHEBI:29035"/>
    </cofactor>
</comment>
<dbReference type="GO" id="GO:0046872">
    <property type="term" value="F:metal ion binding"/>
    <property type="evidence" value="ECO:0007669"/>
    <property type="project" value="UniProtKB-KW"/>
</dbReference>
<feature type="binding site" evidence="7">
    <location>
        <position position="166"/>
    </location>
    <ligand>
        <name>Mg(2+)</name>
        <dbReference type="ChEBI" id="CHEBI:18420"/>
        <label>1</label>
    </ligand>
</feature>
<dbReference type="PROSITE" id="PS51435">
    <property type="entry name" value="AP_NUCLEASE_F1_4"/>
    <property type="match status" value="1"/>
</dbReference>
<dbReference type="InterPro" id="IPR036691">
    <property type="entry name" value="Endo/exonu/phosph_ase_sf"/>
</dbReference>
<dbReference type="STRING" id="267850.ADINL_2986"/>
<comment type="similarity">
    <text evidence="2">Belongs to the DNA repair enzymes AP/ExoA family.</text>
</comment>
<feature type="active site" evidence="6">
    <location>
        <position position="122"/>
    </location>
</feature>
<keyword evidence="4 10" id="KW-0378">Hydrolase</keyword>
<dbReference type="InterPro" id="IPR020847">
    <property type="entry name" value="AP_endonuclease_F1_BS"/>
</dbReference>